<name>A0A5J4N8E4_9TREM</name>
<dbReference type="InterPro" id="IPR028271">
    <property type="entry name" value="RAMAC"/>
</dbReference>
<sequence>MSNRQLTPTELENAFCNRYTHEDYEYQAYCTQPIPSPPVIPNWKPREFRHASVSRDRTDRSRERLDDYGGPNHYSHGNLHNRH</sequence>
<gene>
    <name evidence="2" type="ORF">DEA37_0010935</name>
</gene>
<proteinExistence type="predicted"/>
<organism evidence="2 3">
    <name type="scientific">Paragonimus westermani</name>
    <dbReference type="NCBI Taxonomy" id="34504"/>
    <lineage>
        <taxon>Eukaryota</taxon>
        <taxon>Metazoa</taxon>
        <taxon>Spiralia</taxon>
        <taxon>Lophotrochozoa</taxon>
        <taxon>Platyhelminthes</taxon>
        <taxon>Trematoda</taxon>
        <taxon>Digenea</taxon>
        <taxon>Plagiorchiida</taxon>
        <taxon>Troglotremata</taxon>
        <taxon>Troglotrematidae</taxon>
        <taxon>Paragonimus</taxon>
    </lineage>
</organism>
<evidence type="ECO:0000313" key="2">
    <source>
        <dbReference type="EMBL" id="KAA3671727.1"/>
    </source>
</evidence>
<protein>
    <submittedName>
        <fullName evidence="2">RNMT-activating mini protein</fullName>
    </submittedName>
</protein>
<reference evidence="2 3" key="1">
    <citation type="journal article" date="2019" name="Gigascience">
        <title>Whole-genome sequence of the oriental lung fluke Paragonimus westermani.</title>
        <authorList>
            <person name="Oey H."/>
            <person name="Zakrzewski M."/>
            <person name="Narain K."/>
            <person name="Devi K.R."/>
            <person name="Agatsuma T."/>
            <person name="Nawaratna S."/>
            <person name="Gobert G.N."/>
            <person name="Jones M.K."/>
            <person name="Ragan M.A."/>
            <person name="McManus D.P."/>
            <person name="Krause L."/>
        </authorList>
    </citation>
    <scope>NUCLEOTIDE SEQUENCE [LARGE SCALE GENOMIC DNA]</scope>
    <source>
        <strain evidence="2 3">IND2009</strain>
    </source>
</reference>
<comment type="caution">
    <text evidence="2">The sequence shown here is derived from an EMBL/GenBank/DDBJ whole genome shotgun (WGS) entry which is preliminary data.</text>
</comment>
<accession>A0A5J4N8E4</accession>
<feature type="region of interest" description="Disordered" evidence="1">
    <location>
        <begin position="40"/>
        <end position="83"/>
    </location>
</feature>
<feature type="compositionally biased region" description="Basic and acidic residues" evidence="1">
    <location>
        <begin position="44"/>
        <end position="67"/>
    </location>
</feature>
<dbReference type="GO" id="GO:0106005">
    <property type="term" value="P:RNA 5'-cap (guanine-N7)-methylation"/>
    <property type="evidence" value="ECO:0007669"/>
    <property type="project" value="InterPro"/>
</dbReference>
<dbReference type="Pfam" id="PF15320">
    <property type="entry name" value="RAM"/>
    <property type="match status" value="1"/>
</dbReference>
<evidence type="ECO:0000256" key="1">
    <source>
        <dbReference type="SAM" id="MobiDB-lite"/>
    </source>
</evidence>
<evidence type="ECO:0000313" key="3">
    <source>
        <dbReference type="Proteomes" id="UP000324629"/>
    </source>
</evidence>
<dbReference type="AlphaFoldDB" id="A0A5J4N8E4"/>
<dbReference type="GO" id="GO:0003723">
    <property type="term" value="F:RNA binding"/>
    <property type="evidence" value="ECO:0007669"/>
    <property type="project" value="InterPro"/>
</dbReference>
<dbReference type="Proteomes" id="UP000324629">
    <property type="component" value="Unassembled WGS sequence"/>
</dbReference>
<dbReference type="EMBL" id="QNGE01005916">
    <property type="protein sequence ID" value="KAA3671727.1"/>
    <property type="molecule type" value="Genomic_DNA"/>
</dbReference>
<keyword evidence="3" id="KW-1185">Reference proteome</keyword>
<dbReference type="GO" id="GO:0031533">
    <property type="term" value="C:mRNA capping enzyme complex"/>
    <property type="evidence" value="ECO:0007669"/>
    <property type="project" value="InterPro"/>
</dbReference>